<dbReference type="Gene3D" id="4.10.240.10">
    <property type="entry name" value="Zn(2)-C6 fungal-type DNA-binding domain"/>
    <property type="match status" value="1"/>
</dbReference>
<dbReference type="PANTHER" id="PTHR47663:SF1">
    <property type="entry name" value="XYLANOLYTIC TRANSCRIPTIONAL ACTIVATOR XLNR-RELATED"/>
    <property type="match status" value="1"/>
</dbReference>
<dbReference type="CDD" id="cd00067">
    <property type="entry name" value="GAL4"/>
    <property type="match status" value="1"/>
</dbReference>
<dbReference type="GO" id="GO:0009893">
    <property type="term" value="P:positive regulation of metabolic process"/>
    <property type="evidence" value="ECO:0007669"/>
    <property type="project" value="UniProtKB-ARBA"/>
</dbReference>
<evidence type="ECO:0000313" key="15">
    <source>
        <dbReference type="Proteomes" id="UP000325780"/>
    </source>
</evidence>
<keyword evidence="12" id="KW-0472">Membrane</keyword>
<dbReference type="InterPro" id="IPR036864">
    <property type="entry name" value="Zn2-C6_fun-type_DNA-bd_sf"/>
</dbReference>
<keyword evidence="3" id="KW-0805">Transcription regulation</keyword>
<dbReference type="Proteomes" id="UP000325780">
    <property type="component" value="Unassembled WGS sequence"/>
</dbReference>
<evidence type="ECO:0000313" key="14">
    <source>
        <dbReference type="EMBL" id="KAE8152127.1"/>
    </source>
</evidence>
<accession>A0A5N6U0H7</accession>
<dbReference type="GO" id="GO:0008270">
    <property type="term" value="F:zinc ion binding"/>
    <property type="evidence" value="ECO:0007669"/>
    <property type="project" value="InterPro"/>
</dbReference>
<feature type="region of interest" description="Disordered" evidence="11">
    <location>
        <begin position="55"/>
        <end position="119"/>
    </location>
</feature>
<dbReference type="CDD" id="cd12148">
    <property type="entry name" value="fungal_TF_MHR"/>
    <property type="match status" value="1"/>
</dbReference>
<feature type="domain" description="Zn(2)-C6 fungal-type" evidence="13">
    <location>
        <begin position="24"/>
        <end position="53"/>
    </location>
</feature>
<dbReference type="GO" id="GO:0000981">
    <property type="term" value="F:DNA-binding transcription factor activity, RNA polymerase II-specific"/>
    <property type="evidence" value="ECO:0007669"/>
    <property type="project" value="InterPro"/>
</dbReference>
<keyword evidence="5" id="KW-0010">Activator</keyword>
<proteinExistence type="inferred from homology"/>
<dbReference type="OrthoDB" id="5365785at2759"/>
<keyword evidence="15" id="KW-1185">Reference proteome</keyword>
<dbReference type="AlphaFoldDB" id="A0A5N6U0H7"/>
<evidence type="ECO:0000256" key="12">
    <source>
        <dbReference type="SAM" id="Phobius"/>
    </source>
</evidence>
<evidence type="ECO:0000256" key="8">
    <source>
        <dbReference type="ARBA" id="ARBA00037990"/>
    </source>
</evidence>
<evidence type="ECO:0000256" key="1">
    <source>
        <dbReference type="ARBA" id="ARBA00022723"/>
    </source>
</evidence>
<dbReference type="InterPro" id="IPR051439">
    <property type="entry name" value="XlnR/Xlr1"/>
</dbReference>
<evidence type="ECO:0000256" key="9">
    <source>
        <dbReference type="ARBA" id="ARBA00040261"/>
    </source>
</evidence>
<dbReference type="PROSITE" id="PS50048">
    <property type="entry name" value="ZN2_CY6_FUNGAL_2"/>
    <property type="match status" value="1"/>
</dbReference>
<evidence type="ECO:0000256" key="10">
    <source>
        <dbReference type="ARBA" id="ARBA00041954"/>
    </source>
</evidence>
<name>A0A5N6U0H7_ASPAV</name>
<reference evidence="14 15" key="1">
    <citation type="submission" date="2019-04" db="EMBL/GenBank/DDBJ databases">
        <title>Friends and foes A comparative genomics study of 23 Aspergillus species from section Flavi.</title>
        <authorList>
            <consortium name="DOE Joint Genome Institute"/>
            <person name="Kjaerbolling I."/>
            <person name="Vesth T."/>
            <person name="Frisvad J.C."/>
            <person name="Nybo J.L."/>
            <person name="Theobald S."/>
            <person name="Kildgaard S."/>
            <person name="Isbrandt T."/>
            <person name="Kuo A."/>
            <person name="Sato A."/>
            <person name="Lyhne E.K."/>
            <person name="Kogle M.E."/>
            <person name="Wiebenga A."/>
            <person name="Kun R.S."/>
            <person name="Lubbers R.J."/>
            <person name="Makela M.R."/>
            <person name="Barry K."/>
            <person name="Chovatia M."/>
            <person name="Clum A."/>
            <person name="Daum C."/>
            <person name="Haridas S."/>
            <person name="He G."/>
            <person name="LaButti K."/>
            <person name="Lipzen A."/>
            <person name="Mondo S."/>
            <person name="Riley R."/>
            <person name="Salamov A."/>
            <person name="Simmons B.A."/>
            <person name="Magnuson J.K."/>
            <person name="Henrissat B."/>
            <person name="Mortensen U.H."/>
            <person name="Larsen T.O."/>
            <person name="Devries R.P."/>
            <person name="Grigoriev I.V."/>
            <person name="Machida M."/>
            <person name="Baker S.E."/>
            <person name="Andersen M.R."/>
        </authorList>
    </citation>
    <scope>NUCLEOTIDE SEQUENCE [LARGE SCALE GENOMIC DNA]</scope>
    <source>
        <strain evidence="14 15">IBT 18842</strain>
    </source>
</reference>
<feature type="compositionally biased region" description="Basic and acidic residues" evidence="11">
    <location>
        <begin position="88"/>
        <end position="104"/>
    </location>
</feature>
<feature type="compositionally biased region" description="Basic residues" evidence="11">
    <location>
        <begin position="57"/>
        <end position="66"/>
    </location>
</feature>
<keyword evidence="2" id="KW-0862">Zinc</keyword>
<dbReference type="InterPro" id="IPR001138">
    <property type="entry name" value="Zn2Cys6_DnaBD"/>
</dbReference>
<evidence type="ECO:0000259" key="13">
    <source>
        <dbReference type="PROSITE" id="PS50048"/>
    </source>
</evidence>
<evidence type="ECO:0000256" key="2">
    <source>
        <dbReference type="ARBA" id="ARBA00022833"/>
    </source>
</evidence>
<keyword evidence="7" id="KW-0539">Nucleus</keyword>
<dbReference type="Pfam" id="PF04082">
    <property type="entry name" value="Fungal_trans"/>
    <property type="match status" value="1"/>
</dbReference>
<protein>
    <recommendedName>
        <fullName evidence="9">Xylanolytic transcriptional activator xlnR</fullName>
    </recommendedName>
    <alternativeName>
        <fullName evidence="10">Xylanase regulator</fullName>
    </alternativeName>
</protein>
<keyword evidence="6" id="KW-0804">Transcription</keyword>
<keyword evidence="12" id="KW-0812">Transmembrane</keyword>
<evidence type="ECO:0000256" key="11">
    <source>
        <dbReference type="SAM" id="MobiDB-lite"/>
    </source>
</evidence>
<comment type="similarity">
    <text evidence="8">Belongs to the xlnR/xlr1 family.</text>
</comment>
<feature type="transmembrane region" description="Helical" evidence="12">
    <location>
        <begin position="576"/>
        <end position="596"/>
    </location>
</feature>
<dbReference type="SUPFAM" id="SSF57701">
    <property type="entry name" value="Zn2/Cys6 DNA-binding domain"/>
    <property type="match status" value="1"/>
</dbReference>
<organism evidence="14 15">
    <name type="scientific">Aspergillus avenaceus</name>
    <dbReference type="NCBI Taxonomy" id="36643"/>
    <lineage>
        <taxon>Eukaryota</taxon>
        <taxon>Fungi</taxon>
        <taxon>Dikarya</taxon>
        <taxon>Ascomycota</taxon>
        <taxon>Pezizomycotina</taxon>
        <taxon>Eurotiomycetes</taxon>
        <taxon>Eurotiomycetidae</taxon>
        <taxon>Eurotiales</taxon>
        <taxon>Aspergillaceae</taxon>
        <taxon>Aspergillus</taxon>
        <taxon>Aspergillus subgen. Circumdati</taxon>
    </lineage>
</organism>
<evidence type="ECO:0000256" key="4">
    <source>
        <dbReference type="ARBA" id="ARBA00023125"/>
    </source>
</evidence>
<dbReference type="SMART" id="SM00066">
    <property type="entry name" value="GAL4"/>
    <property type="match status" value="1"/>
</dbReference>
<gene>
    <name evidence="14" type="ORF">BDV25DRAFT_151622</name>
</gene>
<dbReference type="SMART" id="SM00906">
    <property type="entry name" value="Fungal_trans"/>
    <property type="match status" value="1"/>
</dbReference>
<evidence type="ECO:0000256" key="6">
    <source>
        <dbReference type="ARBA" id="ARBA00023163"/>
    </source>
</evidence>
<dbReference type="InterPro" id="IPR007219">
    <property type="entry name" value="XnlR_reg_dom"/>
</dbReference>
<keyword evidence="4" id="KW-0238">DNA-binding</keyword>
<dbReference type="GO" id="GO:0003677">
    <property type="term" value="F:DNA binding"/>
    <property type="evidence" value="ECO:0007669"/>
    <property type="project" value="UniProtKB-KW"/>
</dbReference>
<sequence>MSGLPEASLEIESNCEGPDRVRRACDRCNMSRTRCSGEIPCRRCLKLNHACGYQRTEKKRGPKPRSARPISAPGLHCDTPGLQAFSSRESKISRDSDADSRSAWKEVVPSPASTAPDSHPNFGALVPSASFNQTLSSDRVTQCWLGALDYGCIPIDLSPFVAGYHGESDTTCRYPCLKPILPLLTGTITPRAACDLLDVFFASDDGIGPRCPYVPSPVIRRKSLLCSSNPRPVSPALLAIILWCVSHTPNLYIFQDANTHHRVTQRLYFLSMDLLGASDSDKPESKVDNVLSFVLLACVISACEFFKEECLGWWSKAVLLVKRFGFNSEARITEHVPLSQQMSLAAREKHEEQRRAFWLVYALDRHLALYFHKPLQINDSECQVLNPLPEWLWQNLDTIRVEDLPLRICGPYTCISGTGFFECFLPLMVILGNIIDLRSRVQRPRLENTDEACLIKSIEASLLNCEYSVQNMRLVNEHTEITISGLTSPSIPSSSTVGDSNRQTTCPTEHQMNLVALYSQYMIRVMHILLYGKWDPISLGNGGWLASPEFDMHTSNSLIIRGLLGQILQMDKDLSFMPFLFGIYLFHGSMTFLVLADRAAQTGLSPLVQEACEMVLRANEISTMAFNTVFQRKLCRALRVTLYKAQN</sequence>
<dbReference type="PANTHER" id="PTHR47663">
    <property type="entry name" value="XYLANOLYTIC TRANSCRIPTIONAL ACTIVATOR XLNR-RELATED"/>
    <property type="match status" value="1"/>
</dbReference>
<evidence type="ECO:0000256" key="7">
    <source>
        <dbReference type="ARBA" id="ARBA00023242"/>
    </source>
</evidence>
<evidence type="ECO:0000256" key="3">
    <source>
        <dbReference type="ARBA" id="ARBA00023015"/>
    </source>
</evidence>
<keyword evidence="12" id="KW-1133">Transmembrane helix</keyword>
<dbReference type="GO" id="GO:0006351">
    <property type="term" value="P:DNA-templated transcription"/>
    <property type="evidence" value="ECO:0007669"/>
    <property type="project" value="InterPro"/>
</dbReference>
<dbReference type="EMBL" id="ML742058">
    <property type="protein sequence ID" value="KAE8152127.1"/>
    <property type="molecule type" value="Genomic_DNA"/>
</dbReference>
<dbReference type="Pfam" id="PF00172">
    <property type="entry name" value="Zn_clus"/>
    <property type="match status" value="1"/>
</dbReference>
<keyword evidence="1" id="KW-0479">Metal-binding</keyword>
<evidence type="ECO:0000256" key="5">
    <source>
        <dbReference type="ARBA" id="ARBA00023159"/>
    </source>
</evidence>